<organism evidence="2 3">
    <name type="scientific">Allorhodopirellula heiligendammensis</name>
    <dbReference type="NCBI Taxonomy" id="2714739"/>
    <lineage>
        <taxon>Bacteria</taxon>
        <taxon>Pseudomonadati</taxon>
        <taxon>Planctomycetota</taxon>
        <taxon>Planctomycetia</taxon>
        <taxon>Pirellulales</taxon>
        <taxon>Pirellulaceae</taxon>
        <taxon>Allorhodopirellula</taxon>
    </lineage>
</organism>
<dbReference type="AlphaFoldDB" id="A0A5C6B1F7"/>
<feature type="transmembrane region" description="Helical" evidence="1">
    <location>
        <begin position="26"/>
        <end position="47"/>
    </location>
</feature>
<accession>A0A5C6B1F7</accession>
<evidence type="ECO:0000313" key="3">
    <source>
        <dbReference type="Proteomes" id="UP000319908"/>
    </source>
</evidence>
<keyword evidence="1" id="KW-0812">Transmembrane</keyword>
<proteinExistence type="predicted"/>
<dbReference type="EMBL" id="SJPU01000015">
    <property type="protein sequence ID" value="TWU05411.1"/>
    <property type="molecule type" value="Genomic_DNA"/>
</dbReference>
<dbReference type="RefSeq" id="WP_146410073.1">
    <property type="nucleotide sequence ID" value="NZ_SJPU01000015.1"/>
</dbReference>
<evidence type="ECO:0000256" key="1">
    <source>
        <dbReference type="SAM" id="Phobius"/>
    </source>
</evidence>
<keyword evidence="3" id="KW-1185">Reference proteome</keyword>
<keyword evidence="1" id="KW-1133">Transmembrane helix</keyword>
<dbReference type="OrthoDB" id="9893242at2"/>
<reference evidence="2 3" key="1">
    <citation type="journal article" date="2020" name="Antonie Van Leeuwenhoek">
        <title>Rhodopirellula heiligendammensis sp. nov., Rhodopirellula pilleata sp. nov., and Rhodopirellula solitaria sp. nov. isolated from natural or artificial marine surfaces in Northern Germany and California, USA, and emended description of the genus Rhodopirellula.</title>
        <authorList>
            <person name="Kallscheuer N."/>
            <person name="Wiegand S."/>
            <person name="Jogler M."/>
            <person name="Boedeker C."/>
            <person name="Peeters S.H."/>
            <person name="Rast P."/>
            <person name="Heuer A."/>
            <person name="Jetten M.S.M."/>
            <person name="Rohde M."/>
            <person name="Jogler C."/>
        </authorList>
    </citation>
    <scope>NUCLEOTIDE SEQUENCE [LARGE SCALE GENOMIC DNA]</scope>
    <source>
        <strain evidence="2 3">Poly21</strain>
    </source>
</reference>
<gene>
    <name evidence="2" type="ORF">Poly21_56750</name>
</gene>
<name>A0A5C6B1F7_9BACT</name>
<feature type="transmembrane region" description="Helical" evidence="1">
    <location>
        <begin position="59"/>
        <end position="82"/>
    </location>
</feature>
<feature type="transmembrane region" description="Helical" evidence="1">
    <location>
        <begin position="137"/>
        <end position="158"/>
    </location>
</feature>
<feature type="transmembrane region" description="Helical" evidence="1">
    <location>
        <begin position="94"/>
        <end position="117"/>
    </location>
</feature>
<sequence length="166" mass="18311">MNPYESVLQTEPAESRNWIAWIATSSIARILGAFTGLFTTFGFFGGFQEIAGKMGSDRLGVAIGCCIVATLSFFLCSCYRAMRRRWKPIGSLSITGIFAETTCFTGLLVSLLFVIAPLPSRLLGYPLHDILPWYNDLYLAVIAAPITTVATVEFVRTLKVFHARSK</sequence>
<dbReference type="Proteomes" id="UP000319908">
    <property type="component" value="Unassembled WGS sequence"/>
</dbReference>
<evidence type="ECO:0000313" key="2">
    <source>
        <dbReference type="EMBL" id="TWU05411.1"/>
    </source>
</evidence>
<comment type="caution">
    <text evidence="2">The sequence shown here is derived from an EMBL/GenBank/DDBJ whole genome shotgun (WGS) entry which is preliminary data.</text>
</comment>
<keyword evidence="1" id="KW-0472">Membrane</keyword>
<protein>
    <submittedName>
        <fullName evidence="2">Uncharacterized protein</fullName>
    </submittedName>
</protein>